<evidence type="ECO:0000256" key="8">
    <source>
        <dbReference type="ARBA" id="ARBA00023284"/>
    </source>
</evidence>
<evidence type="ECO:0000256" key="10">
    <source>
        <dbReference type="ARBA" id="ARBA00038489"/>
    </source>
</evidence>
<dbReference type="CDD" id="cd03017">
    <property type="entry name" value="PRX_BCP"/>
    <property type="match status" value="1"/>
</dbReference>
<keyword evidence="8" id="KW-0676">Redox-active center</keyword>
<dbReference type="NCBIfam" id="NF006960">
    <property type="entry name" value="PRK09437.1"/>
    <property type="match status" value="1"/>
</dbReference>
<evidence type="ECO:0000259" key="14">
    <source>
        <dbReference type="PROSITE" id="PS51352"/>
    </source>
</evidence>
<evidence type="ECO:0000256" key="5">
    <source>
        <dbReference type="ARBA" id="ARBA00022862"/>
    </source>
</evidence>
<dbReference type="FunFam" id="3.40.30.10:FF:000007">
    <property type="entry name" value="Thioredoxin-dependent thiol peroxidase"/>
    <property type="match status" value="1"/>
</dbReference>
<reference evidence="15" key="1">
    <citation type="submission" date="2011-01" db="EMBL/GenBank/DDBJ databases">
        <title>Complete sequence of chromosome of Thermovibrio ammonificans HB-1.</title>
        <authorList>
            <consortium name="US DOE Joint Genome Institute"/>
            <person name="Lucas S."/>
            <person name="Copeland A."/>
            <person name="Lapidus A."/>
            <person name="Cheng J.-F."/>
            <person name="Goodwin L."/>
            <person name="Pitluck S."/>
            <person name="Davenport K."/>
            <person name="Detter J.C."/>
            <person name="Han C."/>
            <person name="Tapia R."/>
            <person name="Land M."/>
            <person name="Hauser L."/>
            <person name="Kyrpides N."/>
            <person name="Ivanova N."/>
            <person name="Ovchinnikova G."/>
            <person name="Vetriani C."/>
            <person name="Woyke T."/>
        </authorList>
    </citation>
    <scope>NUCLEOTIDE SEQUENCE [LARGE SCALE GENOMIC DNA]</scope>
    <source>
        <strain evidence="15">HB-1</strain>
    </source>
</reference>
<evidence type="ECO:0000256" key="7">
    <source>
        <dbReference type="ARBA" id="ARBA00023157"/>
    </source>
</evidence>
<dbReference type="Proteomes" id="UP000006362">
    <property type="component" value="Chromosome"/>
</dbReference>
<comment type="function">
    <text evidence="1">Thiol-specific peroxidase that catalyzes the reduction of hydrogen peroxide and organic hydroperoxides to water and alcohols, respectively. Plays a role in cell protection against oxidative stress by detoxifying peroxides and as sensor of hydrogen peroxide-mediated signaling events.</text>
</comment>
<keyword evidence="5" id="KW-0049">Antioxidant</keyword>
<dbReference type="PANTHER" id="PTHR42801">
    <property type="entry name" value="THIOREDOXIN-DEPENDENT PEROXIDE REDUCTASE"/>
    <property type="match status" value="1"/>
</dbReference>
<dbReference type="EC" id="1.11.1.24" evidence="3"/>
<dbReference type="InterPro" id="IPR024706">
    <property type="entry name" value="Peroxiredoxin_AhpC-typ"/>
</dbReference>
<evidence type="ECO:0000256" key="12">
    <source>
        <dbReference type="ARBA" id="ARBA00049091"/>
    </source>
</evidence>
<dbReference type="InterPro" id="IPR013766">
    <property type="entry name" value="Thioredoxin_domain"/>
</dbReference>
<sequence length="158" mass="17964">MLEPGTEAPDFCLPSDSGTQVCLKELRGKWVVLYFYPKDNTPGCTKEAESFTQLLPEFEKEGAVVLGVSPDSVESHKKFKEKKGLKVTLLSDPEKEVISAYGAWQKKKMYGREFMGVVRSTYLIDPEGKVAHVWKKVRVKDHAESVLKKLKELKEREE</sequence>
<evidence type="ECO:0000256" key="4">
    <source>
        <dbReference type="ARBA" id="ARBA00022559"/>
    </source>
</evidence>
<comment type="catalytic activity">
    <reaction evidence="12">
        <text>a hydroperoxide + [thioredoxin]-dithiol = an alcohol + [thioredoxin]-disulfide + H2O</text>
        <dbReference type="Rhea" id="RHEA:62620"/>
        <dbReference type="Rhea" id="RHEA-COMP:10698"/>
        <dbReference type="Rhea" id="RHEA-COMP:10700"/>
        <dbReference type="ChEBI" id="CHEBI:15377"/>
        <dbReference type="ChEBI" id="CHEBI:29950"/>
        <dbReference type="ChEBI" id="CHEBI:30879"/>
        <dbReference type="ChEBI" id="CHEBI:35924"/>
        <dbReference type="ChEBI" id="CHEBI:50058"/>
        <dbReference type="EC" id="1.11.1.24"/>
    </reaction>
</comment>
<dbReference type="SUPFAM" id="SSF52833">
    <property type="entry name" value="Thioredoxin-like"/>
    <property type="match status" value="1"/>
</dbReference>
<dbReference type="STRING" id="648996.Theam_0591"/>
<proteinExistence type="inferred from homology"/>
<dbReference type="RefSeq" id="WP_013537349.1">
    <property type="nucleotide sequence ID" value="NC_014926.1"/>
</dbReference>
<dbReference type="InterPro" id="IPR036249">
    <property type="entry name" value="Thioredoxin-like_sf"/>
</dbReference>
<dbReference type="InterPro" id="IPR050924">
    <property type="entry name" value="Peroxiredoxin_BCP/PrxQ"/>
</dbReference>
<keyword evidence="7" id="KW-1015">Disulfide bond</keyword>
<dbReference type="Pfam" id="PF00578">
    <property type="entry name" value="AhpC-TSA"/>
    <property type="match status" value="1"/>
</dbReference>
<evidence type="ECO:0000256" key="9">
    <source>
        <dbReference type="ARBA" id="ARBA00032824"/>
    </source>
</evidence>
<dbReference type="GO" id="GO:0045454">
    <property type="term" value="P:cell redox homeostasis"/>
    <property type="evidence" value="ECO:0007669"/>
    <property type="project" value="TreeGrafter"/>
</dbReference>
<dbReference type="InterPro" id="IPR000866">
    <property type="entry name" value="AhpC/TSA"/>
</dbReference>
<keyword evidence="6" id="KW-0560">Oxidoreductase</keyword>
<gene>
    <name evidence="15" type="ordered locus">Theam_0591</name>
</gene>
<feature type="active site" description="Cysteine sulfenic acid (-SOH) intermediate; for peroxidase activity" evidence="13">
    <location>
        <position position="44"/>
    </location>
</feature>
<accession>E8T5X9</accession>
<evidence type="ECO:0000313" key="16">
    <source>
        <dbReference type="Proteomes" id="UP000006362"/>
    </source>
</evidence>
<evidence type="ECO:0000313" key="15">
    <source>
        <dbReference type="EMBL" id="ADU96563.1"/>
    </source>
</evidence>
<dbReference type="PIRSF" id="PIRSF000239">
    <property type="entry name" value="AHPC"/>
    <property type="match status" value="1"/>
</dbReference>
<dbReference type="GO" id="GO:0005737">
    <property type="term" value="C:cytoplasm"/>
    <property type="evidence" value="ECO:0007669"/>
    <property type="project" value="TreeGrafter"/>
</dbReference>
<evidence type="ECO:0000256" key="11">
    <source>
        <dbReference type="ARBA" id="ARBA00042639"/>
    </source>
</evidence>
<dbReference type="EMBL" id="CP002444">
    <property type="protein sequence ID" value="ADU96563.1"/>
    <property type="molecule type" value="Genomic_DNA"/>
</dbReference>
<dbReference type="PROSITE" id="PS51352">
    <property type="entry name" value="THIOREDOXIN_2"/>
    <property type="match status" value="1"/>
</dbReference>
<dbReference type="OrthoDB" id="9812811at2"/>
<dbReference type="Gene3D" id="3.40.30.10">
    <property type="entry name" value="Glutaredoxin"/>
    <property type="match status" value="1"/>
</dbReference>
<name>E8T5X9_THEA1</name>
<dbReference type="AlphaFoldDB" id="E8T5X9"/>
<dbReference type="KEGG" id="tam:Theam_0591"/>
<organism evidence="15 16">
    <name type="scientific">Thermovibrio ammonificans (strain DSM 15698 / JCM 12110 / HB-1)</name>
    <dbReference type="NCBI Taxonomy" id="648996"/>
    <lineage>
        <taxon>Bacteria</taxon>
        <taxon>Pseudomonadati</taxon>
        <taxon>Aquificota</taxon>
        <taxon>Aquificia</taxon>
        <taxon>Desulfurobacteriales</taxon>
        <taxon>Desulfurobacteriaceae</taxon>
        <taxon>Thermovibrio</taxon>
    </lineage>
</organism>
<keyword evidence="4" id="KW-0575">Peroxidase</keyword>
<evidence type="ECO:0000256" key="2">
    <source>
        <dbReference type="ARBA" id="ARBA00011245"/>
    </source>
</evidence>
<comment type="subunit">
    <text evidence="2">Monomer.</text>
</comment>
<protein>
    <recommendedName>
        <fullName evidence="3">thioredoxin-dependent peroxiredoxin</fullName>
        <ecNumber evidence="3">1.11.1.24</ecNumber>
    </recommendedName>
    <alternativeName>
        <fullName evidence="9">Thioredoxin peroxidase</fullName>
    </alternativeName>
    <alternativeName>
        <fullName evidence="11">Thioredoxin-dependent peroxiredoxin Bcp</fullName>
    </alternativeName>
</protein>
<comment type="similarity">
    <text evidence="10">Belongs to the peroxiredoxin family. BCP/PrxQ subfamily.</text>
</comment>
<dbReference type="HOGENOM" id="CLU_042529_14_1_0"/>
<keyword evidence="16" id="KW-1185">Reference proteome</keyword>
<evidence type="ECO:0000256" key="1">
    <source>
        <dbReference type="ARBA" id="ARBA00003330"/>
    </source>
</evidence>
<evidence type="ECO:0000256" key="3">
    <source>
        <dbReference type="ARBA" id="ARBA00013017"/>
    </source>
</evidence>
<dbReference type="GO" id="GO:0034599">
    <property type="term" value="P:cellular response to oxidative stress"/>
    <property type="evidence" value="ECO:0007669"/>
    <property type="project" value="TreeGrafter"/>
</dbReference>
<evidence type="ECO:0000256" key="13">
    <source>
        <dbReference type="PIRSR" id="PIRSR000239-1"/>
    </source>
</evidence>
<evidence type="ECO:0000256" key="6">
    <source>
        <dbReference type="ARBA" id="ARBA00023002"/>
    </source>
</evidence>
<dbReference type="PANTHER" id="PTHR42801:SF4">
    <property type="entry name" value="AHPC_TSA FAMILY PROTEIN"/>
    <property type="match status" value="1"/>
</dbReference>
<feature type="domain" description="Thioredoxin" evidence="14">
    <location>
        <begin position="2"/>
        <end position="155"/>
    </location>
</feature>
<dbReference type="GO" id="GO:0008379">
    <property type="term" value="F:thioredoxin peroxidase activity"/>
    <property type="evidence" value="ECO:0007669"/>
    <property type="project" value="TreeGrafter"/>
</dbReference>
<dbReference type="eggNOG" id="COG1225">
    <property type="taxonomic scope" value="Bacteria"/>
</dbReference>